<dbReference type="PROSITE" id="PS00587">
    <property type="entry name" value="GLYCOSYL_HYDROL_F17"/>
    <property type="match status" value="1"/>
</dbReference>
<dbReference type="EMBL" id="JARAOO010000004">
    <property type="protein sequence ID" value="KAJ7970368.1"/>
    <property type="molecule type" value="Genomic_DNA"/>
</dbReference>
<evidence type="ECO:0000256" key="3">
    <source>
        <dbReference type="ARBA" id="ARBA00012780"/>
    </source>
</evidence>
<dbReference type="InterPro" id="IPR000490">
    <property type="entry name" value="Glyco_hydro_17"/>
</dbReference>
<evidence type="ECO:0000256" key="2">
    <source>
        <dbReference type="ARBA" id="ARBA00008773"/>
    </source>
</evidence>
<evidence type="ECO:0000256" key="8">
    <source>
        <dbReference type="RuleBase" id="RU004335"/>
    </source>
</evidence>
<evidence type="ECO:0000256" key="5">
    <source>
        <dbReference type="ARBA" id="ARBA00023295"/>
    </source>
</evidence>
<evidence type="ECO:0000256" key="9">
    <source>
        <dbReference type="RuleBase" id="RU004336"/>
    </source>
</evidence>
<keyword evidence="5 9" id="KW-0326">Glycosidase</keyword>
<dbReference type="SUPFAM" id="SSF51445">
    <property type="entry name" value="(Trans)glycosidases"/>
    <property type="match status" value="1"/>
</dbReference>
<comment type="catalytic activity">
    <reaction evidence="1">
        <text>Hydrolysis of (1-&gt;3)-beta-D-glucosidic linkages in (1-&gt;3)-beta-D-glucans.</text>
        <dbReference type="EC" id="3.2.1.39"/>
    </reaction>
</comment>
<protein>
    <recommendedName>
        <fullName evidence="3">glucan endo-1,3-beta-D-glucosidase</fullName>
        <ecNumber evidence="3">3.2.1.39</ecNumber>
    </recommendedName>
    <alternativeName>
        <fullName evidence="6">(1-&gt;3)-beta-glucan endohydrolase</fullName>
    </alternativeName>
    <alternativeName>
        <fullName evidence="7">Beta-1,3-endoglucanase</fullName>
    </alternativeName>
</protein>
<comment type="caution">
    <text evidence="10">The sequence shown here is derived from an EMBL/GenBank/DDBJ whole genome shotgun (WGS) entry which is preliminary data.</text>
</comment>
<dbReference type="InterPro" id="IPR044965">
    <property type="entry name" value="Glyco_hydro_17_plant"/>
</dbReference>
<dbReference type="EC" id="3.2.1.39" evidence="3"/>
<dbReference type="InterPro" id="IPR017853">
    <property type="entry name" value="GH"/>
</dbReference>
<dbReference type="AlphaFoldDB" id="A0AAD7M5Z2"/>
<dbReference type="Gene3D" id="3.20.20.80">
    <property type="entry name" value="Glycosidases"/>
    <property type="match status" value="1"/>
</dbReference>
<dbReference type="Pfam" id="PF00332">
    <property type="entry name" value="Glyco_hydro_17"/>
    <property type="match status" value="2"/>
</dbReference>
<accession>A0AAD7M5Z2</accession>
<evidence type="ECO:0000256" key="6">
    <source>
        <dbReference type="ARBA" id="ARBA00033335"/>
    </source>
</evidence>
<name>A0AAD7M5Z2_QUISA</name>
<dbReference type="Proteomes" id="UP001163823">
    <property type="component" value="Chromosome 4"/>
</dbReference>
<sequence>MKDNGFDKVKLFEADPEALKAIAKSGIQVMFGIPNDHLATLASSVQISEEWVSQNNFGDRFLKTIFPALQNIQAALIKAGLGRQVKVTVPLNADAYLSENGVRSGGNFKSDIRDLVLTIINFLNDNDAPLTANIYPFFSLYIDPNFPKDYAFFNGSAVSVIDGSISYTNILDANFDTLIAALEKNGFGSMPFIVGEVGWPTDGDPNANIENAQRFNQGLVDRIVRKQGTPKRATPPDMYVFALLDEDDNSNEPGNFERHWGVFNNDGTVKYPLNLGGRKPLVATKGRNRV</sequence>
<evidence type="ECO:0000256" key="7">
    <source>
        <dbReference type="ARBA" id="ARBA00033417"/>
    </source>
</evidence>
<evidence type="ECO:0000256" key="1">
    <source>
        <dbReference type="ARBA" id="ARBA00000382"/>
    </source>
</evidence>
<gene>
    <name evidence="10" type="ORF">O6P43_008565</name>
</gene>
<dbReference type="KEGG" id="qsa:O6P43_008565"/>
<keyword evidence="11" id="KW-1185">Reference proteome</keyword>
<organism evidence="10 11">
    <name type="scientific">Quillaja saponaria</name>
    <name type="common">Soap bark tree</name>
    <dbReference type="NCBI Taxonomy" id="32244"/>
    <lineage>
        <taxon>Eukaryota</taxon>
        <taxon>Viridiplantae</taxon>
        <taxon>Streptophyta</taxon>
        <taxon>Embryophyta</taxon>
        <taxon>Tracheophyta</taxon>
        <taxon>Spermatophyta</taxon>
        <taxon>Magnoliopsida</taxon>
        <taxon>eudicotyledons</taxon>
        <taxon>Gunneridae</taxon>
        <taxon>Pentapetalae</taxon>
        <taxon>rosids</taxon>
        <taxon>fabids</taxon>
        <taxon>Fabales</taxon>
        <taxon>Quillajaceae</taxon>
        <taxon>Quillaja</taxon>
    </lineage>
</organism>
<dbReference type="GO" id="GO:0005975">
    <property type="term" value="P:carbohydrate metabolic process"/>
    <property type="evidence" value="ECO:0007669"/>
    <property type="project" value="InterPro"/>
</dbReference>
<comment type="similarity">
    <text evidence="2 8">Belongs to the glycosyl hydrolase 17 family.</text>
</comment>
<proteinExistence type="inferred from homology"/>
<evidence type="ECO:0000256" key="4">
    <source>
        <dbReference type="ARBA" id="ARBA00022801"/>
    </source>
</evidence>
<evidence type="ECO:0000313" key="10">
    <source>
        <dbReference type="EMBL" id="KAJ7970368.1"/>
    </source>
</evidence>
<reference evidence="10" key="1">
    <citation type="journal article" date="2023" name="Science">
        <title>Elucidation of the pathway for biosynthesis of saponin adjuvants from the soapbark tree.</title>
        <authorList>
            <person name="Reed J."/>
            <person name="Orme A."/>
            <person name="El-Demerdash A."/>
            <person name="Owen C."/>
            <person name="Martin L.B.B."/>
            <person name="Misra R.C."/>
            <person name="Kikuchi S."/>
            <person name="Rejzek M."/>
            <person name="Martin A.C."/>
            <person name="Harkess A."/>
            <person name="Leebens-Mack J."/>
            <person name="Louveau T."/>
            <person name="Stephenson M.J."/>
            <person name="Osbourn A."/>
        </authorList>
    </citation>
    <scope>NUCLEOTIDE SEQUENCE</scope>
    <source>
        <strain evidence="10">S10</strain>
    </source>
</reference>
<dbReference type="GO" id="GO:0042973">
    <property type="term" value="F:glucan endo-1,3-beta-D-glucosidase activity"/>
    <property type="evidence" value="ECO:0007669"/>
    <property type="project" value="UniProtKB-EC"/>
</dbReference>
<dbReference type="PANTHER" id="PTHR32227">
    <property type="entry name" value="GLUCAN ENDO-1,3-BETA-GLUCOSIDASE BG1-RELATED-RELATED"/>
    <property type="match status" value="1"/>
</dbReference>
<evidence type="ECO:0000313" key="11">
    <source>
        <dbReference type="Proteomes" id="UP001163823"/>
    </source>
</evidence>
<keyword evidence="4 9" id="KW-0378">Hydrolase</keyword>